<dbReference type="AlphaFoldDB" id="A0A0E3H8R3"/>
<dbReference type="PROSITE" id="PS01031">
    <property type="entry name" value="SHSP"/>
    <property type="match status" value="1"/>
</dbReference>
<dbReference type="Proteomes" id="UP000066529">
    <property type="component" value="Chromosome"/>
</dbReference>
<protein>
    <submittedName>
        <fullName evidence="5">HSP20 type chaperone</fullName>
    </submittedName>
</protein>
<comment type="similarity">
    <text evidence="1 2">Belongs to the small heat shock protein (HSP20) family.</text>
</comment>
<evidence type="ECO:0000256" key="2">
    <source>
        <dbReference type="RuleBase" id="RU003616"/>
    </source>
</evidence>
<dbReference type="GeneID" id="41603634"/>
<evidence type="ECO:0000313" key="6">
    <source>
        <dbReference type="Proteomes" id="UP000066529"/>
    </source>
</evidence>
<sequence>MRLPVKRSDRDVYYWDPFDEIRNWNPFEEIRRMHDYLEQMFRNFPMLESRFGAATFSPLTDVAEEDDKVIVTTDLPGVDKENVELDLRDNVLVISAGKGKEEETEKEGYLRKERAFMRYYREIPLPDNVTDEGAVAQLKNGVLTVTLPKTKSETTKRIQIE</sequence>
<dbReference type="PROSITE" id="PS51203">
    <property type="entry name" value="CS"/>
    <property type="match status" value="1"/>
</dbReference>
<dbReference type="KEGG" id="mthr:MSTHT_1046"/>
<dbReference type="SUPFAM" id="SSF49764">
    <property type="entry name" value="HSP20-like chaperones"/>
    <property type="match status" value="1"/>
</dbReference>
<dbReference type="STRING" id="523844.MSTHT_1046"/>
<feature type="domain" description="CS" evidence="4">
    <location>
        <begin position="55"/>
        <end position="161"/>
    </location>
</feature>
<dbReference type="EMBL" id="CP009501">
    <property type="protein sequence ID" value="AKB12804.1"/>
    <property type="molecule type" value="Genomic_DNA"/>
</dbReference>
<dbReference type="RefSeq" id="WP_048166913.1">
    <property type="nucleotide sequence ID" value="NZ_CP009501.1"/>
</dbReference>
<gene>
    <name evidence="5" type="ORF">MSTHT_1046</name>
</gene>
<dbReference type="CDD" id="cd06464">
    <property type="entry name" value="ACD_sHsps-like"/>
    <property type="match status" value="1"/>
</dbReference>
<dbReference type="Pfam" id="PF00011">
    <property type="entry name" value="HSP20"/>
    <property type="match status" value="1"/>
</dbReference>
<reference evidence="5 6" key="1">
    <citation type="submission" date="2014-07" db="EMBL/GenBank/DDBJ databases">
        <title>Methanogenic archaea and the global carbon cycle.</title>
        <authorList>
            <person name="Henriksen J.R."/>
            <person name="Luke J."/>
            <person name="Reinhart S."/>
            <person name="Benedict M.N."/>
            <person name="Youngblut N.D."/>
            <person name="Metcalf M.E."/>
            <person name="Whitaker R.J."/>
            <person name="Metcalf W.W."/>
        </authorList>
    </citation>
    <scope>NUCLEOTIDE SEQUENCE [LARGE SCALE GENOMIC DNA]</scope>
    <source>
        <strain evidence="6">ATCC 43570 / DSM 1825 / OCM 12 / VKM B-1830 / TM-1</strain>
    </source>
</reference>
<dbReference type="PANTHER" id="PTHR11527">
    <property type="entry name" value="HEAT-SHOCK PROTEIN 20 FAMILY MEMBER"/>
    <property type="match status" value="1"/>
</dbReference>
<name>A0A0E3H8R3_METTT</name>
<dbReference type="PATRIC" id="fig|523844.20.peg.1331"/>
<dbReference type="HOGENOM" id="CLU_046737_12_4_2"/>
<dbReference type="OrthoDB" id="198277at2157"/>
<evidence type="ECO:0000259" key="4">
    <source>
        <dbReference type="PROSITE" id="PS51203"/>
    </source>
</evidence>
<organism evidence="5 6">
    <name type="scientific">Methanosarcina thermophila (strain ATCC 43570 / DSM 1825 / OCM 12 / VKM B-1830 / TM-1)</name>
    <dbReference type="NCBI Taxonomy" id="523844"/>
    <lineage>
        <taxon>Archaea</taxon>
        <taxon>Methanobacteriati</taxon>
        <taxon>Methanobacteriota</taxon>
        <taxon>Stenosarchaea group</taxon>
        <taxon>Methanomicrobia</taxon>
        <taxon>Methanosarcinales</taxon>
        <taxon>Methanosarcinaceae</taxon>
        <taxon>Methanosarcina</taxon>
    </lineage>
</organism>
<evidence type="ECO:0000256" key="1">
    <source>
        <dbReference type="PROSITE-ProRule" id="PRU00285"/>
    </source>
</evidence>
<dbReference type="FunFam" id="2.60.40.790:FF:000072">
    <property type="entry name" value="Small heat shock protein HSP16.5"/>
    <property type="match status" value="1"/>
</dbReference>
<dbReference type="InterPro" id="IPR007052">
    <property type="entry name" value="CS_dom"/>
</dbReference>
<dbReference type="InterPro" id="IPR002068">
    <property type="entry name" value="A-crystallin/Hsp20_dom"/>
</dbReference>
<accession>A0A0E3H8R3</accession>
<proteinExistence type="inferred from homology"/>
<dbReference type="Gene3D" id="2.60.40.790">
    <property type="match status" value="1"/>
</dbReference>
<feature type="domain" description="SHSP" evidence="3">
    <location>
        <begin position="50"/>
        <end position="161"/>
    </location>
</feature>
<evidence type="ECO:0000313" key="5">
    <source>
        <dbReference type="EMBL" id="AKB12804.1"/>
    </source>
</evidence>
<dbReference type="InterPro" id="IPR008978">
    <property type="entry name" value="HSP20-like_chaperone"/>
</dbReference>
<evidence type="ECO:0000259" key="3">
    <source>
        <dbReference type="PROSITE" id="PS01031"/>
    </source>
</evidence>
<dbReference type="InterPro" id="IPR031107">
    <property type="entry name" value="Small_HSP"/>
</dbReference>